<dbReference type="Proteomes" id="UP000092659">
    <property type="component" value="Chromosome"/>
</dbReference>
<dbReference type="EMBL" id="JAGGLP010000028">
    <property type="protein sequence ID" value="MBP2055244.1"/>
    <property type="molecule type" value="Genomic_DNA"/>
</dbReference>
<feature type="chain" id="PRO_5008519393" description="Lactococcin 972 family bacteriocin" evidence="2">
    <location>
        <begin position="34"/>
        <end position="186"/>
    </location>
</feature>
<dbReference type="InterPro" id="IPR006540">
    <property type="entry name" value="Lactococcin_972"/>
</dbReference>
<feature type="signal peptide" evidence="2">
    <location>
        <begin position="1"/>
        <end position="33"/>
    </location>
</feature>
<reference evidence="3 5" key="1">
    <citation type="submission" date="2016-06" db="EMBL/GenBank/DDBJ databases">
        <title>Complete genome sequence of Streptomyces griseochromogenes ATCC 14511, the Blasticidin S producer.</title>
        <authorList>
            <person name="Wu L."/>
        </authorList>
    </citation>
    <scope>NUCLEOTIDE SEQUENCE [LARGE SCALE GENOMIC DNA]</scope>
    <source>
        <strain evidence="3 5">ATCC 14511</strain>
    </source>
</reference>
<evidence type="ECO:0000256" key="1">
    <source>
        <dbReference type="SAM" id="MobiDB-lite"/>
    </source>
</evidence>
<name>A0A1B1B0L7_9ACTN</name>
<sequence length="186" mass="18956">MKRTTHSTVARAAVALGAAAGLALTAGVGSAQAVTYMGRLATPTAVNGPQAAPVAADGTVVAADGSEVGQVATHKRSDGTKPPAELGNPSEWGVVKIEMDTSAGSVRPDSEACVPASGGKWCYGWYTTTSGKYCYSNYLHGTKWHSSSVKIAHSSLSSGAVKPGSASNAHITAGLVFTCYSYYDIL</sequence>
<dbReference type="Proteomes" id="UP001519309">
    <property type="component" value="Unassembled WGS sequence"/>
</dbReference>
<reference evidence="4 6" key="2">
    <citation type="submission" date="2021-03" db="EMBL/GenBank/DDBJ databases">
        <title>Genomic Encyclopedia of Type Strains, Phase IV (KMG-IV): sequencing the most valuable type-strain genomes for metagenomic binning, comparative biology and taxonomic classification.</title>
        <authorList>
            <person name="Goeker M."/>
        </authorList>
    </citation>
    <scope>NUCLEOTIDE SEQUENCE [LARGE SCALE GENOMIC DNA]</scope>
    <source>
        <strain evidence="4 6">DSM 40499</strain>
    </source>
</reference>
<proteinExistence type="predicted"/>
<evidence type="ECO:0000313" key="4">
    <source>
        <dbReference type="EMBL" id="MBP2055244.1"/>
    </source>
</evidence>
<dbReference type="KEGG" id="sgs:AVL59_24940"/>
<accession>A0A1B1B0L7</accession>
<dbReference type="EMBL" id="CP016279">
    <property type="protein sequence ID" value="ANP52357.1"/>
    <property type="molecule type" value="Genomic_DNA"/>
</dbReference>
<evidence type="ECO:0000313" key="5">
    <source>
        <dbReference type="Proteomes" id="UP000092659"/>
    </source>
</evidence>
<evidence type="ECO:0000256" key="2">
    <source>
        <dbReference type="SAM" id="SignalP"/>
    </source>
</evidence>
<gene>
    <name evidence="3" type="ORF">AVL59_24940</name>
    <name evidence="4" type="ORF">J2Z21_008258</name>
</gene>
<organism evidence="3 5">
    <name type="scientific">Streptomyces griseochromogenes</name>
    <dbReference type="NCBI Taxonomy" id="68214"/>
    <lineage>
        <taxon>Bacteria</taxon>
        <taxon>Bacillati</taxon>
        <taxon>Actinomycetota</taxon>
        <taxon>Actinomycetes</taxon>
        <taxon>Kitasatosporales</taxon>
        <taxon>Streptomycetaceae</taxon>
        <taxon>Streptomyces</taxon>
    </lineage>
</organism>
<keyword evidence="2" id="KW-0732">Signal</keyword>
<dbReference type="OrthoDB" id="4259471at2"/>
<evidence type="ECO:0000313" key="3">
    <source>
        <dbReference type="EMBL" id="ANP52357.1"/>
    </source>
</evidence>
<protein>
    <recommendedName>
        <fullName evidence="7">Lactococcin 972 family bacteriocin</fullName>
    </recommendedName>
</protein>
<dbReference type="AlphaFoldDB" id="A0A1B1B0L7"/>
<dbReference type="Pfam" id="PF09683">
    <property type="entry name" value="Lactococcin_972"/>
    <property type="match status" value="1"/>
</dbReference>
<evidence type="ECO:0000313" key="6">
    <source>
        <dbReference type="Proteomes" id="UP001519309"/>
    </source>
</evidence>
<evidence type="ECO:0008006" key="7">
    <source>
        <dbReference type="Google" id="ProtNLM"/>
    </source>
</evidence>
<dbReference type="RefSeq" id="WP_067308322.1">
    <property type="nucleotide sequence ID" value="NZ_CP016279.1"/>
</dbReference>
<dbReference type="Gene3D" id="2.60.40.2850">
    <property type="match status" value="1"/>
</dbReference>
<feature type="region of interest" description="Disordered" evidence="1">
    <location>
        <begin position="69"/>
        <end position="89"/>
    </location>
</feature>
<keyword evidence="6" id="KW-1185">Reference proteome</keyword>